<keyword evidence="3" id="KW-1185">Reference proteome</keyword>
<gene>
    <name evidence="2" type="ORF">FNV43_RR13072</name>
</gene>
<evidence type="ECO:0000256" key="1">
    <source>
        <dbReference type="SAM" id="MobiDB-lite"/>
    </source>
</evidence>
<dbReference type="AlphaFoldDB" id="A0A8K0MEL3"/>
<evidence type="ECO:0000313" key="3">
    <source>
        <dbReference type="Proteomes" id="UP000796880"/>
    </source>
</evidence>
<protein>
    <submittedName>
        <fullName evidence="2">Uncharacterized protein</fullName>
    </submittedName>
</protein>
<evidence type="ECO:0000313" key="2">
    <source>
        <dbReference type="EMBL" id="KAF3443390.1"/>
    </source>
</evidence>
<feature type="region of interest" description="Disordered" evidence="1">
    <location>
        <begin position="1"/>
        <end position="41"/>
    </location>
</feature>
<organism evidence="2 3">
    <name type="scientific">Rhamnella rubrinervis</name>
    <dbReference type="NCBI Taxonomy" id="2594499"/>
    <lineage>
        <taxon>Eukaryota</taxon>
        <taxon>Viridiplantae</taxon>
        <taxon>Streptophyta</taxon>
        <taxon>Embryophyta</taxon>
        <taxon>Tracheophyta</taxon>
        <taxon>Spermatophyta</taxon>
        <taxon>Magnoliopsida</taxon>
        <taxon>eudicotyledons</taxon>
        <taxon>Gunneridae</taxon>
        <taxon>Pentapetalae</taxon>
        <taxon>rosids</taxon>
        <taxon>fabids</taxon>
        <taxon>Rosales</taxon>
        <taxon>Rhamnaceae</taxon>
        <taxon>rhamnoid group</taxon>
        <taxon>Rhamneae</taxon>
        <taxon>Rhamnella</taxon>
    </lineage>
</organism>
<accession>A0A8K0MEL3</accession>
<reference evidence="2" key="1">
    <citation type="submission" date="2020-03" db="EMBL/GenBank/DDBJ databases">
        <title>A high-quality chromosome-level genome assembly of a woody plant with both climbing and erect habits, Rhamnella rubrinervis.</title>
        <authorList>
            <person name="Lu Z."/>
            <person name="Yang Y."/>
            <person name="Zhu X."/>
            <person name="Sun Y."/>
        </authorList>
    </citation>
    <scope>NUCLEOTIDE SEQUENCE</scope>
    <source>
        <strain evidence="2">BYM</strain>
        <tissue evidence="2">Leaf</tissue>
    </source>
</reference>
<dbReference type="Proteomes" id="UP000796880">
    <property type="component" value="Unassembled WGS sequence"/>
</dbReference>
<sequence length="85" mass="9397">MSRATVIGEEEPAYPASSVPKLTESGPIWRLGNEEHGTSGRSYHNVVRKKGLGSDIRAGQRPSRDGSERFPLARMCDDVVYVEDH</sequence>
<name>A0A8K0MEL3_9ROSA</name>
<comment type="caution">
    <text evidence="2">The sequence shown here is derived from an EMBL/GenBank/DDBJ whole genome shotgun (WGS) entry which is preliminary data.</text>
</comment>
<dbReference type="EMBL" id="VOIH02000006">
    <property type="protein sequence ID" value="KAF3443390.1"/>
    <property type="molecule type" value="Genomic_DNA"/>
</dbReference>
<proteinExistence type="predicted"/>